<gene>
    <name evidence="3" type="primary">galE1</name>
    <name evidence="3" type="ORF">GCM10011354_06560</name>
</gene>
<dbReference type="PANTHER" id="PTHR43000">
    <property type="entry name" value="DTDP-D-GLUCOSE 4,6-DEHYDRATASE-RELATED"/>
    <property type="match status" value="1"/>
</dbReference>
<dbReference type="EMBL" id="BMHA01000002">
    <property type="protein sequence ID" value="GGI03940.1"/>
    <property type="molecule type" value="Genomic_DNA"/>
</dbReference>
<comment type="caution">
    <text evidence="3">The sequence shown here is derived from an EMBL/GenBank/DDBJ whole genome shotgun (WGS) entry which is preliminary data.</text>
</comment>
<reference evidence="3" key="1">
    <citation type="journal article" date="2014" name="Int. J. Syst. Evol. Microbiol.">
        <title>Complete genome sequence of Corynebacterium casei LMG S-19264T (=DSM 44701T), isolated from a smear-ripened cheese.</title>
        <authorList>
            <consortium name="US DOE Joint Genome Institute (JGI-PGF)"/>
            <person name="Walter F."/>
            <person name="Albersmeier A."/>
            <person name="Kalinowski J."/>
            <person name="Ruckert C."/>
        </authorList>
    </citation>
    <scope>NUCLEOTIDE SEQUENCE</scope>
    <source>
        <strain evidence="3">CGMCC 1.14988</strain>
    </source>
</reference>
<dbReference type="SUPFAM" id="SSF51735">
    <property type="entry name" value="NAD(P)-binding Rossmann-fold domains"/>
    <property type="match status" value="1"/>
</dbReference>
<sequence>MSDRPVVVTGAAGFIGSNLVLRLLEDGHRVIGVDDLSTGALGNLAVARERHAGRFEFDRLDIRQGGLPRLFERLDPEVVFHLAAQVDVRRSVEDPVHDASINVLGTLAVLEASRAVDVRKIVYASSIGSYGEPSEHELPVDESFDRPALSPYGVSKRVAMDYLRSYELLHGIDWTALTLANVYGPHQTTAGEGGVVATFAGRMLAGQPCTVFGDGEQTRDFVYVDDVVHALVLAADRAPGRRLLIGTGERTSVLQLFRALAAATGYPHEPVHAPARDGEVHHSCVDARAAARELGWKPWTTLEEGLAATLAWAAGTSRA</sequence>
<dbReference type="Pfam" id="PF01370">
    <property type="entry name" value="Epimerase"/>
    <property type="match status" value="1"/>
</dbReference>
<accession>A0A8J3A804</accession>
<protein>
    <submittedName>
        <fullName evidence="3">UDP-glucose 4-epimerase</fullName>
    </submittedName>
</protein>
<evidence type="ECO:0000259" key="2">
    <source>
        <dbReference type="Pfam" id="PF01370"/>
    </source>
</evidence>
<evidence type="ECO:0000313" key="4">
    <source>
        <dbReference type="Proteomes" id="UP000650511"/>
    </source>
</evidence>
<dbReference type="Proteomes" id="UP000650511">
    <property type="component" value="Unassembled WGS sequence"/>
</dbReference>
<keyword evidence="4" id="KW-1185">Reference proteome</keyword>
<dbReference type="RefSeq" id="WP_130650852.1">
    <property type="nucleotide sequence ID" value="NZ_BMHA01000002.1"/>
</dbReference>
<dbReference type="OrthoDB" id="9779041at2"/>
<feature type="domain" description="NAD-dependent epimerase/dehydratase" evidence="2">
    <location>
        <begin position="6"/>
        <end position="246"/>
    </location>
</feature>
<dbReference type="AlphaFoldDB" id="A0A8J3A804"/>
<organism evidence="3 4">
    <name type="scientific">Egicoccus halophilus</name>
    <dbReference type="NCBI Taxonomy" id="1670830"/>
    <lineage>
        <taxon>Bacteria</taxon>
        <taxon>Bacillati</taxon>
        <taxon>Actinomycetota</taxon>
        <taxon>Nitriliruptoria</taxon>
        <taxon>Egicoccales</taxon>
        <taxon>Egicoccaceae</taxon>
        <taxon>Egicoccus</taxon>
    </lineage>
</organism>
<dbReference type="InterPro" id="IPR036291">
    <property type="entry name" value="NAD(P)-bd_dom_sf"/>
</dbReference>
<name>A0A8J3A804_9ACTN</name>
<proteinExistence type="inferred from homology"/>
<evidence type="ECO:0000313" key="3">
    <source>
        <dbReference type="EMBL" id="GGI03940.1"/>
    </source>
</evidence>
<reference evidence="3" key="2">
    <citation type="submission" date="2020-09" db="EMBL/GenBank/DDBJ databases">
        <authorList>
            <person name="Sun Q."/>
            <person name="Zhou Y."/>
        </authorList>
    </citation>
    <scope>NUCLEOTIDE SEQUENCE</scope>
    <source>
        <strain evidence="3">CGMCC 1.14988</strain>
    </source>
</reference>
<evidence type="ECO:0000256" key="1">
    <source>
        <dbReference type="ARBA" id="ARBA00007637"/>
    </source>
</evidence>
<dbReference type="Gene3D" id="3.40.50.720">
    <property type="entry name" value="NAD(P)-binding Rossmann-like Domain"/>
    <property type="match status" value="1"/>
</dbReference>
<comment type="similarity">
    <text evidence="1">Belongs to the NAD(P)-dependent epimerase/dehydratase family.</text>
</comment>
<dbReference type="InterPro" id="IPR001509">
    <property type="entry name" value="Epimerase_deHydtase"/>
</dbReference>